<reference evidence="3" key="1">
    <citation type="submission" date="2016-06" db="UniProtKB">
        <authorList>
            <consortium name="WormBaseParasite"/>
        </authorList>
    </citation>
    <scope>IDENTIFICATION</scope>
</reference>
<evidence type="ECO:0000313" key="2">
    <source>
        <dbReference type="Proteomes" id="UP000275846"/>
    </source>
</evidence>
<protein>
    <submittedName>
        <fullName evidence="3">Rab3 GTPase-activating protein catalytic subunit</fullName>
    </submittedName>
</protein>
<evidence type="ECO:0000313" key="3">
    <source>
        <dbReference type="WBParaSite" id="SSLN_0001846201-mRNA-1"/>
    </source>
</evidence>
<dbReference type="WBParaSite" id="SSLN_0001846201-mRNA-1">
    <property type="protein sequence ID" value="SSLN_0001846201-mRNA-1"/>
    <property type="gene ID" value="SSLN_0001846201"/>
</dbReference>
<dbReference type="AlphaFoldDB" id="A0A183TMT9"/>
<evidence type="ECO:0000313" key="1">
    <source>
        <dbReference type="EMBL" id="VDM04173.1"/>
    </source>
</evidence>
<organism evidence="3">
    <name type="scientific">Schistocephalus solidus</name>
    <name type="common">Tapeworm</name>
    <dbReference type="NCBI Taxonomy" id="70667"/>
    <lineage>
        <taxon>Eukaryota</taxon>
        <taxon>Metazoa</taxon>
        <taxon>Spiralia</taxon>
        <taxon>Lophotrochozoa</taxon>
        <taxon>Platyhelminthes</taxon>
        <taxon>Cestoda</taxon>
        <taxon>Eucestoda</taxon>
        <taxon>Diphyllobothriidea</taxon>
        <taxon>Diphyllobothriidae</taxon>
        <taxon>Schistocephalus</taxon>
    </lineage>
</organism>
<name>A0A183TMT9_SCHSO</name>
<sequence>MSVVPRCFRKPHWLWVTVQTIEKDTGKDLSGDVEQRDAPVGITELPVPLPLAEMEDGRVFEILRNLSLEPHLLEECYNFCHQPGPTAFVDRRWDCDESRCFTTGNQLHAPDDFL</sequence>
<reference evidence="1 2" key="2">
    <citation type="submission" date="2018-11" db="EMBL/GenBank/DDBJ databases">
        <authorList>
            <consortium name="Pathogen Informatics"/>
        </authorList>
    </citation>
    <scope>NUCLEOTIDE SEQUENCE [LARGE SCALE GENOMIC DNA]</scope>
    <source>
        <strain evidence="1 2">NST_G2</strain>
    </source>
</reference>
<keyword evidence="2" id="KW-1185">Reference proteome</keyword>
<dbReference type="Proteomes" id="UP000275846">
    <property type="component" value="Unassembled WGS sequence"/>
</dbReference>
<gene>
    <name evidence="1" type="ORF">SSLN_LOCUS17787</name>
</gene>
<proteinExistence type="predicted"/>
<accession>A0A183TMT9</accession>
<dbReference type="EMBL" id="UYSU01043092">
    <property type="protein sequence ID" value="VDM04173.1"/>
    <property type="molecule type" value="Genomic_DNA"/>
</dbReference>